<dbReference type="RefSeq" id="WP_188577037.1">
    <property type="nucleotide sequence ID" value="NZ_BMDZ01000017.1"/>
</dbReference>
<evidence type="ECO:0000256" key="6">
    <source>
        <dbReference type="SAM" id="SignalP"/>
    </source>
</evidence>
<dbReference type="PANTHER" id="PTHR30069:SF41">
    <property type="entry name" value="HEME_HEMOPEXIN UTILIZATION PROTEIN C"/>
    <property type="match status" value="1"/>
</dbReference>
<evidence type="ECO:0000256" key="4">
    <source>
        <dbReference type="ARBA" id="ARBA00023237"/>
    </source>
</evidence>
<dbReference type="Pfam" id="PF07660">
    <property type="entry name" value="STN"/>
    <property type="match status" value="1"/>
</dbReference>
<dbReference type="PROSITE" id="PS52016">
    <property type="entry name" value="TONB_DEPENDENT_REC_3"/>
    <property type="match status" value="1"/>
</dbReference>
<dbReference type="SMART" id="SM00965">
    <property type="entry name" value="STN"/>
    <property type="match status" value="1"/>
</dbReference>
<dbReference type="SUPFAM" id="SSF56935">
    <property type="entry name" value="Porins"/>
    <property type="match status" value="1"/>
</dbReference>
<reference evidence="9" key="1">
    <citation type="journal article" date="2019" name="Int. J. Syst. Evol. Microbiol.">
        <title>The Global Catalogue of Microorganisms (GCM) 10K type strain sequencing project: providing services to taxonomists for standard genome sequencing and annotation.</title>
        <authorList>
            <consortium name="The Broad Institute Genomics Platform"/>
            <consortium name="The Broad Institute Genome Sequencing Center for Infectious Disease"/>
            <person name="Wu L."/>
            <person name="Ma J."/>
        </authorList>
    </citation>
    <scope>NUCLEOTIDE SEQUENCE [LARGE SCALE GENOMIC DNA]</scope>
    <source>
        <strain evidence="9">CGMCC 1.10188</strain>
    </source>
</reference>
<dbReference type="InterPro" id="IPR039426">
    <property type="entry name" value="TonB-dep_rcpt-like"/>
</dbReference>
<dbReference type="InterPro" id="IPR011662">
    <property type="entry name" value="Secretin/TonB_short_N"/>
</dbReference>
<comment type="similarity">
    <text evidence="1 5">Belongs to the TonB-dependent receptor family.</text>
</comment>
<evidence type="ECO:0000256" key="5">
    <source>
        <dbReference type="PROSITE-ProRule" id="PRU01360"/>
    </source>
</evidence>
<accession>A0ABQ1IEC7</accession>
<evidence type="ECO:0000256" key="3">
    <source>
        <dbReference type="ARBA" id="ARBA00023136"/>
    </source>
</evidence>
<feature type="chain" id="PRO_5047400336" description="Secretin/TonB short N-terminal domain-containing protein" evidence="6">
    <location>
        <begin position="35"/>
        <end position="306"/>
    </location>
</feature>
<evidence type="ECO:0000313" key="8">
    <source>
        <dbReference type="EMBL" id="GGB37191.1"/>
    </source>
</evidence>
<keyword evidence="2 5" id="KW-0813">Transport</keyword>
<feature type="signal peptide" evidence="6">
    <location>
        <begin position="1"/>
        <end position="34"/>
    </location>
</feature>
<comment type="caution">
    <text evidence="8">The sequence shown here is derived from an EMBL/GenBank/DDBJ whole genome shotgun (WGS) entry which is preliminary data.</text>
</comment>
<keyword evidence="6" id="KW-0732">Signal</keyword>
<keyword evidence="5" id="KW-0812">Transmembrane</keyword>
<dbReference type="PANTHER" id="PTHR30069">
    <property type="entry name" value="TONB-DEPENDENT OUTER MEMBRANE RECEPTOR"/>
    <property type="match status" value="1"/>
</dbReference>
<dbReference type="InterPro" id="IPR037066">
    <property type="entry name" value="Plug_dom_sf"/>
</dbReference>
<comment type="subcellular location">
    <subcellularLocation>
        <location evidence="5">Cell outer membrane</location>
        <topology evidence="5">Multi-pass membrane protein</topology>
    </subcellularLocation>
</comment>
<organism evidence="8 9">
    <name type="scientific">Tistrella bauzanensis</name>
    <dbReference type="NCBI Taxonomy" id="657419"/>
    <lineage>
        <taxon>Bacteria</taxon>
        <taxon>Pseudomonadati</taxon>
        <taxon>Pseudomonadota</taxon>
        <taxon>Alphaproteobacteria</taxon>
        <taxon>Geminicoccales</taxon>
        <taxon>Geminicoccaceae</taxon>
        <taxon>Tistrella</taxon>
    </lineage>
</organism>
<gene>
    <name evidence="8" type="ORF">GCM10011505_18280</name>
</gene>
<evidence type="ECO:0000313" key="9">
    <source>
        <dbReference type="Proteomes" id="UP000603352"/>
    </source>
</evidence>
<evidence type="ECO:0000259" key="7">
    <source>
        <dbReference type="SMART" id="SM00965"/>
    </source>
</evidence>
<keyword evidence="5" id="KW-1134">Transmembrane beta strand</keyword>
<evidence type="ECO:0000256" key="1">
    <source>
        <dbReference type="ARBA" id="ARBA00009810"/>
    </source>
</evidence>
<dbReference type="InterPro" id="IPR012910">
    <property type="entry name" value="Plug_dom"/>
</dbReference>
<proteinExistence type="inferred from homology"/>
<keyword evidence="3 5" id="KW-0472">Membrane</keyword>
<dbReference type="Gene3D" id="3.55.50.30">
    <property type="match status" value="1"/>
</dbReference>
<dbReference type="Gene3D" id="2.170.130.10">
    <property type="entry name" value="TonB-dependent receptor, plug domain"/>
    <property type="match status" value="1"/>
</dbReference>
<dbReference type="Proteomes" id="UP000603352">
    <property type="component" value="Unassembled WGS sequence"/>
</dbReference>
<dbReference type="EMBL" id="BMDZ01000017">
    <property type="protein sequence ID" value="GGB37191.1"/>
    <property type="molecule type" value="Genomic_DNA"/>
</dbReference>
<protein>
    <recommendedName>
        <fullName evidence="7">Secretin/TonB short N-terminal domain-containing protein</fullName>
    </recommendedName>
</protein>
<feature type="domain" description="Secretin/TonB short N-terminal" evidence="7">
    <location>
        <begin position="65"/>
        <end position="115"/>
    </location>
</feature>
<name>A0ABQ1IEC7_9PROT</name>
<keyword evidence="9" id="KW-1185">Reference proteome</keyword>
<evidence type="ECO:0000256" key="2">
    <source>
        <dbReference type="ARBA" id="ARBA00022448"/>
    </source>
</evidence>
<dbReference type="Pfam" id="PF07715">
    <property type="entry name" value="Plug"/>
    <property type="match status" value="1"/>
</dbReference>
<sequence length="306" mass="31162">MAGSTTHHDKARRRLAALAVSTALGIGLASGAVAQQTTTQASRSFDIAAQPLPDALPQFGRQAGLQISAHGDLVRRARTGGVTGTMSPDAALRQLLAGTGLGFRLDGGTAVIVDAVDGAATTTVLDPMLVQGAVSRDIRAGAADRANSITIGPETLARRNPTTLKDVFAGEATVSVGGGQPLSQKVYVQGVEETNLAVSIDGARQNNKVFHHTGTNLIDPALLKVARVDPGVAPADAGPGALGGAIVYETVDVDDVLAPGRSIGGYLTSSYDSNGGTFTKGGAVYGRTDNGFEALGFFKRGCPARC</sequence>
<keyword evidence="4 5" id="KW-0998">Cell outer membrane</keyword>